<dbReference type="PANTHER" id="PTHR21047">
    <property type="entry name" value="DTDP-6-DEOXY-D-GLUCOSE-3,5 EPIMERASE"/>
    <property type="match status" value="1"/>
</dbReference>
<dbReference type="CDD" id="cd00438">
    <property type="entry name" value="cupin_RmlC"/>
    <property type="match status" value="1"/>
</dbReference>
<evidence type="ECO:0000313" key="3">
    <source>
        <dbReference type="EMBL" id="MFI7587872.1"/>
    </source>
</evidence>
<organism evidence="3 4">
    <name type="scientific">Spongisporangium articulatum</name>
    <dbReference type="NCBI Taxonomy" id="3362603"/>
    <lineage>
        <taxon>Bacteria</taxon>
        <taxon>Bacillati</taxon>
        <taxon>Actinomycetota</taxon>
        <taxon>Actinomycetes</taxon>
        <taxon>Kineosporiales</taxon>
        <taxon>Kineosporiaceae</taxon>
        <taxon>Spongisporangium</taxon>
    </lineage>
</organism>
<dbReference type="NCBIfam" id="TIGR01221">
    <property type="entry name" value="rmlC"/>
    <property type="match status" value="1"/>
</dbReference>
<comment type="caution">
    <text evidence="3">The sequence shown here is derived from an EMBL/GenBank/DDBJ whole genome shotgun (WGS) entry which is preliminary data.</text>
</comment>
<dbReference type="PANTHER" id="PTHR21047:SF2">
    <property type="entry name" value="THYMIDINE DIPHOSPHO-4-KETO-RHAMNOSE 3,5-EPIMERASE"/>
    <property type="match status" value="1"/>
</dbReference>
<keyword evidence="4" id="KW-1185">Reference proteome</keyword>
<comment type="subunit">
    <text evidence="2">Homodimer.</text>
</comment>
<comment type="function">
    <text evidence="2">Catalyzes the epimerization of the C3' and C5'positions of dTDP-6-deoxy-D-xylo-4-hexulose, forming dTDP-6-deoxy-L-lyxo-4-hexulose.</text>
</comment>
<name>A0ABW8APL2_9ACTN</name>
<evidence type="ECO:0000256" key="2">
    <source>
        <dbReference type="RuleBase" id="RU364069"/>
    </source>
</evidence>
<dbReference type="RefSeq" id="WP_398280356.1">
    <property type="nucleotide sequence ID" value="NZ_JBITLV010000003.1"/>
</dbReference>
<dbReference type="EC" id="5.1.3.13" evidence="2"/>
<dbReference type="Proteomes" id="UP001612915">
    <property type="component" value="Unassembled WGS sequence"/>
</dbReference>
<evidence type="ECO:0000256" key="1">
    <source>
        <dbReference type="ARBA" id="ARBA00010154"/>
    </source>
</evidence>
<dbReference type="InterPro" id="IPR011051">
    <property type="entry name" value="RmlC_Cupin_sf"/>
</dbReference>
<evidence type="ECO:0000313" key="4">
    <source>
        <dbReference type="Proteomes" id="UP001612915"/>
    </source>
</evidence>
<sequence length="206" mass="22259">MEVSPLKVPDAFSFRPRQFRDDRGAFLETYRFEPLAEAVGHRLDLRQANLSVSRRGTVRGLHFADVPRGQAKYVTCVRGAVLDVVVDIRVGSPTFGTWDAVRLDDAERTAVYVAEGLGHGFAALTDDATVMYLCSEVYNPTGEHGLNPLDPGLGIDWGLSGDVEPLLSEKDLAAPGLQAAAESGLLPDYETCRAFYASLADSVVTG</sequence>
<dbReference type="Gene3D" id="2.60.120.10">
    <property type="entry name" value="Jelly Rolls"/>
    <property type="match status" value="1"/>
</dbReference>
<dbReference type="SUPFAM" id="SSF51182">
    <property type="entry name" value="RmlC-like cupins"/>
    <property type="match status" value="1"/>
</dbReference>
<dbReference type="InterPro" id="IPR000888">
    <property type="entry name" value="RmlC-like"/>
</dbReference>
<proteinExistence type="inferred from homology"/>
<comment type="catalytic activity">
    <reaction evidence="2">
        <text>dTDP-4-dehydro-6-deoxy-alpha-D-glucose = dTDP-4-dehydro-beta-L-rhamnose</text>
        <dbReference type="Rhea" id="RHEA:16969"/>
        <dbReference type="ChEBI" id="CHEBI:57649"/>
        <dbReference type="ChEBI" id="CHEBI:62830"/>
        <dbReference type="EC" id="5.1.3.13"/>
    </reaction>
</comment>
<comment type="similarity">
    <text evidence="1 2">Belongs to the dTDP-4-dehydrorhamnose 3,5-epimerase family.</text>
</comment>
<keyword evidence="2 3" id="KW-0413">Isomerase</keyword>
<gene>
    <name evidence="3" type="primary">rfbC</name>
    <name evidence="3" type="ORF">ACIB24_12430</name>
</gene>
<reference evidence="3 4" key="1">
    <citation type="submission" date="2024-10" db="EMBL/GenBank/DDBJ databases">
        <title>The Natural Products Discovery Center: Release of the First 8490 Sequenced Strains for Exploring Actinobacteria Biosynthetic Diversity.</title>
        <authorList>
            <person name="Kalkreuter E."/>
            <person name="Kautsar S.A."/>
            <person name="Yang D."/>
            <person name="Bader C.D."/>
            <person name="Teijaro C.N."/>
            <person name="Fluegel L."/>
            <person name="Davis C.M."/>
            <person name="Simpson J.R."/>
            <person name="Lauterbach L."/>
            <person name="Steele A.D."/>
            <person name="Gui C."/>
            <person name="Meng S."/>
            <person name="Li G."/>
            <person name="Viehrig K."/>
            <person name="Ye F."/>
            <person name="Su P."/>
            <person name="Kiefer A.F."/>
            <person name="Nichols A."/>
            <person name="Cepeda A.J."/>
            <person name="Yan W."/>
            <person name="Fan B."/>
            <person name="Jiang Y."/>
            <person name="Adhikari A."/>
            <person name="Zheng C.-J."/>
            <person name="Schuster L."/>
            <person name="Cowan T.M."/>
            <person name="Smanski M.J."/>
            <person name="Chevrette M.G."/>
            <person name="De Carvalho L.P.S."/>
            <person name="Shen B."/>
        </authorList>
    </citation>
    <scope>NUCLEOTIDE SEQUENCE [LARGE SCALE GENOMIC DNA]</scope>
    <source>
        <strain evidence="3 4">NPDC049639</strain>
    </source>
</reference>
<dbReference type="GO" id="GO:0008830">
    <property type="term" value="F:dTDP-4-dehydrorhamnose 3,5-epimerase activity"/>
    <property type="evidence" value="ECO:0007669"/>
    <property type="project" value="UniProtKB-EC"/>
</dbReference>
<comment type="pathway">
    <text evidence="2">Carbohydrate biosynthesis; dTDP-L-rhamnose biosynthesis.</text>
</comment>
<dbReference type="EMBL" id="JBITLV010000003">
    <property type="protein sequence ID" value="MFI7587872.1"/>
    <property type="molecule type" value="Genomic_DNA"/>
</dbReference>
<dbReference type="Pfam" id="PF00908">
    <property type="entry name" value="dTDP_sugar_isom"/>
    <property type="match status" value="1"/>
</dbReference>
<dbReference type="InterPro" id="IPR014710">
    <property type="entry name" value="RmlC-like_jellyroll"/>
</dbReference>
<protein>
    <recommendedName>
        <fullName evidence="2">dTDP-4-dehydrorhamnose 3,5-epimerase</fullName>
        <ecNumber evidence="2">5.1.3.13</ecNumber>
    </recommendedName>
    <alternativeName>
        <fullName evidence="2">Thymidine diphospho-4-keto-rhamnose 3,5-epimerase</fullName>
    </alternativeName>
</protein>
<accession>A0ABW8APL2</accession>